<comment type="caution">
    <text evidence="2">The sequence shown here is derived from an EMBL/GenBank/DDBJ whole genome shotgun (WGS) entry which is preliminary data.</text>
</comment>
<keyword evidence="3" id="KW-1185">Reference proteome</keyword>
<protein>
    <submittedName>
        <fullName evidence="2">NAD(P)H-binding protein</fullName>
    </submittedName>
</protein>
<dbReference type="InterPro" id="IPR036291">
    <property type="entry name" value="NAD(P)-bd_dom_sf"/>
</dbReference>
<dbReference type="InterPro" id="IPR016040">
    <property type="entry name" value="NAD(P)-bd_dom"/>
</dbReference>
<evidence type="ECO:0000313" key="3">
    <source>
        <dbReference type="Proteomes" id="UP001625389"/>
    </source>
</evidence>
<reference evidence="2 3" key="1">
    <citation type="submission" date="2024-08" db="EMBL/GenBank/DDBJ databases">
        <authorList>
            <person name="Arias E."/>
        </authorList>
    </citation>
    <scope>NUCLEOTIDE SEQUENCE [LARGE SCALE GENOMIC DNA]</scope>
    <source>
        <strain evidence="2 3">FAM 25317</strain>
    </source>
</reference>
<feature type="domain" description="NAD(P)-binding" evidence="1">
    <location>
        <begin position="8"/>
        <end position="170"/>
    </location>
</feature>
<dbReference type="PANTHER" id="PTHR43355">
    <property type="entry name" value="FLAVIN REDUCTASE (NADPH)"/>
    <property type="match status" value="1"/>
</dbReference>
<organism evidence="2 3">
    <name type="scientific">Loigolactobacillus zhaoyuanensis</name>
    <dbReference type="NCBI Taxonomy" id="2486017"/>
    <lineage>
        <taxon>Bacteria</taxon>
        <taxon>Bacillati</taxon>
        <taxon>Bacillota</taxon>
        <taxon>Bacilli</taxon>
        <taxon>Lactobacillales</taxon>
        <taxon>Lactobacillaceae</taxon>
        <taxon>Loigolactobacillus</taxon>
    </lineage>
</organism>
<dbReference type="PANTHER" id="PTHR43355:SF2">
    <property type="entry name" value="FLAVIN REDUCTASE (NADPH)"/>
    <property type="match status" value="1"/>
</dbReference>
<evidence type="ECO:0000259" key="1">
    <source>
        <dbReference type="Pfam" id="PF13460"/>
    </source>
</evidence>
<gene>
    <name evidence="2" type="ORF">ACEN34_12565</name>
</gene>
<accession>A0ABW8UFW3</accession>
<dbReference type="Gene3D" id="3.40.50.720">
    <property type="entry name" value="NAD(P)-binding Rossmann-like Domain"/>
    <property type="match status" value="1"/>
</dbReference>
<proteinExistence type="predicted"/>
<evidence type="ECO:0000313" key="2">
    <source>
        <dbReference type="EMBL" id="MFL2030423.1"/>
    </source>
</evidence>
<sequence length="178" mass="19537">MSNVLILGAAGKIARLAEQQLLTDTEAQLTLFLRRPERLGNVDGSREKVIAGDATQQDQLVAAMQGQDIIYANLAGADIEEQAAKVVAAMQQTGVQRLIWISTLGIYDEVPGAFGKWNHQMLDGGYLQTYAAAAKVIEAAAIDYTIIRPAWLSNKDEIDYETTQKGDPEVNPKYWTKL</sequence>
<dbReference type="EMBL" id="JBGQPK010000103">
    <property type="protein sequence ID" value="MFL2030423.1"/>
    <property type="molecule type" value="Genomic_DNA"/>
</dbReference>
<dbReference type="RefSeq" id="WP_407137800.1">
    <property type="nucleotide sequence ID" value="NZ_JBGQPK010000103.1"/>
</dbReference>
<name>A0ABW8UFW3_9LACO</name>
<dbReference type="Proteomes" id="UP001625389">
    <property type="component" value="Unassembled WGS sequence"/>
</dbReference>
<dbReference type="Pfam" id="PF13460">
    <property type="entry name" value="NAD_binding_10"/>
    <property type="match status" value="1"/>
</dbReference>
<dbReference type="InterPro" id="IPR051606">
    <property type="entry name" value="Polyketide_Oxido-like"/>
</dbReference>
<dbReference type="SUPFAM" id="SSF51735">
    <property type="entry name" value="NAD(P)-binding Rossmann-fold domains"/>
    <property type="match status" value="1"/>
</dbReference>